<evidence type="ECO:0000313" key="2">
    <source>
        <dbReference type="EMBL" id="TCS59016.1"/>
    </source>
</evidence>
<organism evidence="2 3">
    <name type="scientific">Primorskyibacter sedentarius</name>
    <dbReference type="NCBI Taxonomy" id="745311"/>
    <lineage>
        <taxon>Bacteria</taxon>
        <taxon>Pseudomonadati</taxon>
        <taxon>Pseudomonadota</taxon>
        <taxon>Alphaproteobacteria</taxon>
        <taxon>Rhodobacterales</taxon>
        <taxon>Roseobacteraceae</taxon>
        <taxon>Primorskyibacter</taxon>
    </lineage>
</organism>
<evidence type="ECO:0000313" key="3">
    <source>
        <dbReference type="Proteomes" id="UP000295696"/>
    </source>
</evidence>
<feature type="region of interest" description="Disordered" evidence="1">
    <location>
        <begin position="27"/>
        <end position="46"/>
    </location>
</feature>
<protein>
    <submittedName>
        <fullName evidence="2">Uncharacterized protein</fullName>
    </submittedName>
</protein>
<sequence length="46" mass="4984">METGEDAARFQFRWVCAARDAPHRAETGADKLAAHAQADGQKEAQA</sequence>
<dbReference type="AlphaFoldDB" id="A0A4R3J524"/>
<accession>A0A4R3J524</accession>
<comment type="caution">
    <text evidence="2">The sequence shown here is derived from an EMBL/GenBank/DDBJ whole genome shotgun (WGS) entry which is preliminary data.</text>
</comment>
<dbReference type="Proteomes" id="UP000295696">
    <property type="component" value="Unassembled WGS sequence"/>
</dbReference>
<gene>
    <name evidence="2" type="ORF">EDD52_12346</name>
</gene>
<keyword evidence="3" id="KW-1185">Reference proteome</keyword>
<name>A0A4R3J524_9RHOB</name>
<reference evidence="2 3" key="1">
    <citation type="submission" date="2019-03" db="EMBL/GenBank/DDBJ databases">
        <title>Genomic Encyclopedia of Type Strains, Phase IV (KMG-IV): sequencing the most valuable type-strain genomes for metagenomic binning, comparative biology and taxonomic classification.</title>
        <authorList>
            <person name="Goeker M."/>
        </authorList>
    </citation>
    <scope>NUCLEOTIDE SEQUENCE [LARGE SCALE GENOMIC DNA]</scope>
    <source>
        <strain evidence="2 3">DSM 104836</strain>
    </source>
</reference>
<dbReference type="EMBL" id="SLZU01000023">
    <property type="protein sequence ID" value="TCS59016.1"/>
    <property type="molecule type" value="Genomic_DNA"/>
</dbReference>
<evidence type="ECO:0000256" key="1">
    <source>
        <dbReference type="SAM" id="MobiDB-lite"/>
    </source>
</evidence>
<proteinExistence type="predicted"/>